<evidence type="ECO:0000313" key="5">
    <source>
        <dbReference type="EMBL" id="CAD0093605.1"/>
    </source>
</evidence>
<keyword evidence="1" id="KW-0808">Transferase</keyword>
<dbReference type="SUPFAM" id="SSF63999">
    <property type="entry name" value="Thiamin pyrophosphokinase, catalytic domain"/>
    <property type="match status" value="1"/>
</dbReference>
<organism evidence="5 6">
    <name type="scientific">Aureobasidium mustum</name>
    <dbReference type="NCBI Taxonomy" id="2773714"/>
    <lineage>
        <taxon>Eukaryota</taxon>
        <taxon>Fungi</taxon>
        <taxon>Dikarya</taxon>
        <taxon>Ascomycota</taxon>
        <taxon>Pezizomycotina</taxon>
        <taxon>Dothideomycetes</taxon>
        <taxon>Dothideomycetidae</taxon>
        <taxon>Dothideales</taxon>
        <taxon>Saccotheciaceae</taxon>
        <taxon>Aureobasidium</taxon>
    </lineage>
</organism>
<dbReference type="Gene3D" id="3.40.50.10240">
    <property type="entry name" value="Thiamin pyrophosphokinase, catalytic domain"/>
    <property type="match status" value="1"/>
</dbReference>
<comment type="caution">
    <text evidence="5">The sequence shown here is derived from an EMBL/GenBank/DDBJ whole genome shotgun (WGS) entry which is preliminary data.</text>
</comment>
<dbReference type="GO" id="GO:0016301">
    <property type="term" value="F:kinase activity"/>
    <property type="evidence" value="ECO:0007669"/>
    <property type="project" value="UniProtKB-KW"/>
</dbReference>
<protein>
    <submittedName>
        <fullName evidence="5">Uncharacterized protein</fullName>
    </submittedName>
</protein>
<evidence type="ECO:0000256" key="1">
    <source>
        <dbReference type="ARBA" id="ARBA00022679"/>
    </source>
</evidence>
<keyword evidence="2" id="KW-0547">Nucleotide-binding</keyword>
<dbReference type="InterPro" id="IPR036759">
    <property type="entry name" value="TPK_catalytic_sf"/>
</dbReference>
<reference evidence="5" key="1">
    <citation type="submission" date="2020-06" db="EMBL/GenBank/DDBJ databases">
        <authorList>
            <person name="Onetto C."/>
        </authorList>
    </citation>
    <scope>NUCLEOTIDE SEQUENCE</scope>
</reference>
<evidence type="ECO:0000256" key="4">
    <source>
        <dbReference type="ARBA" id="ARBA00022840"/>
    </source>
</evidence>
<dbReference type="GO" id="GO:0009229">
    <property type="term" value="P:thiamine diphosphate biosynthetic process"/>
    <property type="evidence" value="ECO:0007669"/>
    <property type="project" value="InterPro"/>
</dbReference>
<keyword evidence="4" id="KW-0067">ATP-binding</keyword>
<evidence type="ECO:0000313" key="6">
    <source>
        <dbReference type="Proteomes" id="UP000714618"/>
    </source>
</evidence>
<evidence type="ECO:0000256" key="2">
    <source>
        <dbReference type="ARBA" id="ARBA00022741"/>
    </source>
</evidence>
<keyword evidence="6" id="KW-1185">Reference proteome</keyword>
<gene>
    <name evidence="5" type="ORF">AWRI4233_LOCUS4289</name>
</gene>
<name>A0A9N8PES2_9PEZI</name>
<keyword evidence="3" id="KW-0418">Kinase</keyword>
<accession>A0A9N8PES2</accession>
<dbReference type="GO" id="GO:0004788">
    <property type="term" value="F:thiamine diphosphokinase activity"/>
    <property type="evidence" value="ECO:0007669"/>
    <property type="project" value="InterPro"/>
</dbReference>
<dbReference type="EMBL" id="CAIJEO010000005">
    <property type="protein sequence ID" value="CAD0093605.1"/>
    <property type="molecule type" value="Genomic_DNA"/>
</dbReference>
<dbReference type="Proteomes" id="UP000714618">
    <property type="component" value="Unassembled WGS sequence"/>
</dbReference>
<proteinExistence type="predicted"/>
<dbReference type="GO" id="GO:0005524">
    <property type="term" value="F:ATP binding"/>
    <property type="evidence" value="ECO:0007669"/>
    <property type="project" value="UniProtKB-KW"/>
</dbReference>
<dbReference type="AlphaFoldDB" id="A0A9N8PES2"/>
<dbReference type="OrthoDB" id="25149at2759"/>
<sequence length="88" mass="10047">MVDTHPDVYPADFIKAGNELTHLDKDQSKPALIILNQPIADTRVLGRLWNHTSYRLCADGGANQLYDLFTQNDPSQLDRYVRRFAAFL</sequence>
<evidence type="ECO:0000256" key="3">
    <source>
        <dbReference type="ARBA" id="ARBA00022777"/>
    </source>
</evidence>